<evidence type="ECO:0000256" key="8">
    <source>
        <dbReference type="ARBA" id="ARBA00022822"/>
    </source>
</evidence>
<evidence type="ECO:0000256" key="9">
    <source>
        <dbReference type="ARBA" id="ARBA00023141"/>
    </source>
</evidence>
<dbReference type="FunFam" id="3.20.20.70:FF:000146">
    <property type="entry name" value="Indole-3-glycerol phosphate synthase chloroplastic"/>
    <property type="match status" value="1"/>
</dbReference>
<evidence type="ECO:0000313" key="13">
    <source>
        <dbReference type="EMBL" id="EEE61153.1"/>
    </source>
</evidence>
<dbReference type="GO" id="GO:0000162">
    <property type="term" value="P:L-tryptophan biosynthetic process"/>
    <property type="evidence" value="ECO:0007669"/>
    <property type="project" value="UniProtKB-UniPathway"/>
</dbReference>
<evidence type="ECO:0000256" key="6">
    <source>
        <dbReference type="ARBA" id="ARBA00022605"/>
    </source>
</evidence>
<evidence type="ECO:0000256" key="5">
    <source>
        <dbReference type="ARBA" id="ARBA00012362"/>
    </source>
</evidence>
<dbReference type="PANTHER" id="PTHR22854:SF2">
    <property type="entry name" value="INDOLE-3-GLYCEROL-PHOSPHATE SYNTHASE"/>
    <property type="match status" value="1"/>
</dbReference>
<evidence type="ECO:0000256" key="7">
    <source>
        <dbReference type="ARBA" id="ARBA00022793"/>
    </source>
</evidence>
<keyword evidence="10" id="KW-0456">Lyase</keyword>
<evidence type="ECO:0000256" key="10">
    <source>
        <dbReference type="ARBA" id="ARBA00023239"/>
    </source>
</evidence>
<dbReference type="AlphaFoldDB" id="B9FFL9"/>
<dbReference type="PANTHER" id="PTHR22854">
    <property type="entry name" value="TRYPTOPHAN BIOSYNTHESIS PROTEIN"/>
    <property type="match status" value="1"/>
</dbReference>
<dbReference type="GO" id="GO:0003676">
    <property type="term" value="F:nucleic acid binding"/>
    <property type="evidence" value="ECO:0007669"/>
    <property type="project" value="InterPro"/>
</dbReference>
<dbReference type="NCBIfam" id="NF001377">
    <property type="entry name" value="PRK00278.2-4"/>
    <property type="match status" value="1"/>
</dbReference>
<dbReference type="Gene3D" id="3.30.420.10">
    <property type="entry name" value="Ribonuclease H-like superfamily/Ribonuclease H"/>
    <property type="match status" value="2"/>
</dbReference>
<gene>
    <name evidence="13" type="ORF">OsJ_15114</name>
</gene>
<keyword evidence="6" id="KW-0028">Amino-acid biosynthesis</keyword>
<name>B9FFL9_ORYSJ</name>
<evidence type="ECO:0000256" key="1">
    <source>
        <dbReference type="ARBA" id="ARBA00001633"/>
    </source>
</evidence>
<keyword evidence="9" id="KW-0057">Aromatic amino acid biosynthesis</keyword>
<evidence type="ECO:0000256" key="2">
    <source>
        <dbReference type="ARBA" id="ARBA00001968"/>
    </source>
</evidence>
<dbReference type="SUPFAM" id="SSF51366">
    <property type="entry name" value="Ribulose-phoshate binding barrel"/>
    <property type="match status" value="1"/>
</dbReference>
<dbReference type="PROSITE" id="PS00614">
    <property type="entry name" value="IGPS"/>
    <property type="match status" value="1"/>
</dbReference>
<sequence length="893" mass="98161">MDAAGAGGGRGGPAPPRCARAETDSEDAVATTSSPHSAEAAGAAEPGERGPGPVGGCRRLRGMKERRPLYMLKGPLENAPPVRDFVGVLKASFDRTGLPALIAEVKKASPSRGVLREDFEPVQIAQTYEKNGAACLSVLTDAKYFQGSFDYLDAIRNAGVQCPLLCKEFIVDAWQLYYARLKGADAVLLIAAVLPDLDIKYMLKICKILGMAALVEVHDEREMDRVLGIDGVQLIGINNRNLETFQVDISNTKNLLEGERGQTIAQKGIIVVGESGLFTPDHISFVQNAGVKAVLVGESLIKQEDPGKAIAGLFGKDISPTTSIDFLAKYQFDFNTCFREGIYYLSRTQEEEALQKLYTLHNNETSAYPNTSEEEEDAPLKSAADVLFTERMKIKFNEWRNSIVSNQRVDDHRSENFKFADQFQTVFFKMRPAIMLNGFTSHQLKLIRQILRTHFRDLVYVCTFLEDGVSEKRVVYTDTNEDKISLMKNVREDLLKSREAKVKSAVGIRHVIDLLASERKLIVGHSCFLDIAQIYSKFVGPLPSSMEEFALSINRMFPHMADTRHLMSVNDAVQYRMRHKSKSLSSAFSLLCPALHAPDEKSSTLPSVRIEVEADETVLSCFTSGAKHEAGYDAFMTGCVFVQLCAYHGIKFEQLSPLEDLATNINLKKHINLLPPCWNSGTVLDLSTGTERPDAGYKRRYPAAVYDNVILIWGFQSKVRPKDIKDCICKVFGRASVTSVFPIDSTAVLVQFSKQESVNDFLDLKATLESADSAISVLHPLSTILEGGKTRAAKYDTYRDICRSSVSKFSFADQAEAVCSTSNSESKFKECNAADGSGAYGSALDGTVPASVQQSGGAKSGSKDKGDDDFSYQDILDALQDGKTSVGKRMSNA</sequence>
<dbReference type="InterPro" id="IPR001468">
    <property type="entry name" value="Indole-3-GlycerolPSynthase_CS"/>
</dbReference>
<keyword evidence="7" id="KW-0210">Decarboxylase</keyword>
<accession>B9FFL9</accession>
<comment type="cofactor">
    <cofactor evidence="2">
        <name>a divalent metal cation</name>
        <dbReference type="ChEBI" id="CHEBI:60240"/>
    </cofactor>
</comment>
<dbReference type="EMBL" id="CM000141">
    <property type="protein sequence ID" value="EEE61153.1"/>
    <property type="molecule type" value="Genomic_DNA"/>
</dbReference>
<dbReference type="Pfam" id="PF04857">
    <property type="entry name" value="CAF1"/>
    <property type="match status" value="1"/>
</dbReference>
<dbReference type="EC" id="4.1.1.48" evidence="5"/>
<dbReference type="InterPro" id="IPR036397">
    <property type="entry name" value="RNaseH_sf"/>
</dbReference>
<keyword evidence="8" id="KW-0822">Tryptophan biosynthesis</keyword>
<dbReference type="InterPro" id="IPR011060">
    <property type="entry name" value="RibuloseP-bd_barrel"/>
</dbReference>
<evidence type="ECO:0000256" key="4">
    <source>
        <dbReference type="ARBA" id="ARBA00008372"/>
    </source>
</evidence>
<dbReference type="GO" id="GO:0004425">
    <property type="term" value="F:indole-3-glycerol-phosphate synthase activity"/>
    <property type="evidence" value="ECO:0007669"/>
    <property type="project" value="UniProtKB-EC"/>
</dbReference>
<dbReference type="Proteomes" id="UP000007752">
    <property type="component" value="Chromosome 4"/>
</dbReference>
<dbReference type="InterPro" id="IPR006941">
    <property type="entry name" value="RNase_CAF1"/>
</dbReference>
<dbReference type="InterPro" id="IPR013785">
    <property type="entry name" value="Aldolase_TIM"/>
</dbReference>
<comment type="pathway">
    <text evidence="3">Amino-acid biosynthesis; L-tryptophan biosynthesis; L-tryptophan from chorismate: step 4/5.</text>
</comment>
<proteinExistence type="inferred from homology"/>
<feature type="region of interest" description="Disordered" evidence="11">
    <location>
        <begin position="845"/>
        <end position="869"/>
    </location>
</feature>
<feature type="domain" description="Indole-3-glycerol phosphate synthase" evidence="12">
    <location>
        <begin position="62"/>
        <end position="311"/>
    </location>
</feature>
<dbReference type="HAMAP" id="MF_00134_B">
    <property type="entry name" value="IGPS_B"/>
    <property type="match status" value="1"/>
</dbReference>
<feature type="compositionally biased region" description="Gly residues" evidence="11">
    <location>
        <begin position="1"/>
        <end position="12"/>
    </location>
</feature>
<evidence type="ECO:0000256" key="3">
    <source>
        <dbReference type="ARBA" id="ARBA00004696"/>
    </source>
</evidence>
<dbReference type="InterPro" id="IPR012337">
    <property type="entry name" value="RNaseH-like_sf"/>
</dbReference>
<protein>
    <recommendedName>
        <fullName evidence="5">indole-3-glycerol-phosphate synthase</fullName>
        <ecNumber evidence="5">4.1.1.48</ecNumber>
    </recommendedName>
</protein>
<reference evidence="13" key="2">
    <citation type="submission" date="2008-12" db="EMBL/GenBank/DDBJ databases">
        <title>Improved gene annotation of the rice (Oryza sativa) genomes.</title>
        <authorList>
            <person name="Wang J."/>
            <person name="Li R."/>
            <person name="Fan W."/>
            <person name="Huang Q."/>
            <person name="Zhang J."/>
            <person name="Zhou Y."/>
            <person name="Hu Y."/>
            <person name="Zi S."/>
            <person name="Li J."/>
            <person name="Ni P."/>
            <person name="Zheng H."/>
            <person name="Zhang Y."/>
            <person name="Zhao M."/>
            <person name="Hao Q."/>
            <person name="McDermott J."/>
            <person name="Samudrala R."/>
            <person name="Kristiansen K."/>
            <person name="Wong G.K.-S."/>
        </authorList>
    </citation>
    <scope>NUCLEOTIDE SEQUENCE</scope>
</reference>
<dbReference type="InterPro" id="IPR013798">
    <property type="entry name" value="Indole-3-glycerol_P_synth_dom"/>
</dbReference>
<organism evidence="13">
    <name type="scientific">Oryza sativa subsp. japonica</name>
    <name type="common">Rice</name>
    <dbReference type="NCBI Taxonomy" id="39947"/>
    <lineage>
        <taxon>Eukaryota</taxon>
        <taxon>Viridiplantae</taxon>
        <taxon>Streptophyta</taxon>
        <taxon>Embryophyta</taxon>
        <taxon>Tracheophyta</taxon>
        <taxon>Spermatophyta</taxon>
        <taxon>Magnoliopsida</taxon>
        <taxon>Liliopsida</taxon>
        <taxon>Poales</taxon>
        <taxon>Poaceae</taxon>
        <taxon>BOP clade</taxon>
        <taxon>Oryzoideae</taxon>
        <taxon>Oryzeae</taxon>
        <taxon>Oryzinae</taxon>
        <taxon>Oryza</taxon>
        <taxon>Oryza sativa</taxon>
    </lineage>
</organism>
<dbReference type="Pfam" id="PF00218">
    <property type="entry name" value="IGPS"/>
    <property type="match status" value="1"/>
</dbReference>
<feature type="region of interest" description="Disordered" evidence="11">
    <location>
        <begin position="1"/>
        <end position="56"/>
    </location>
</feature>
<reference evidence="13" key="1">
    <citation type="journal article" date="2005" name="PLoS Biol.">
        <title>The genomes of Oryza sativa: a history of duplications.</title>
        <authorList>
            <person name="Yu J."/>
            <person name="Wang J."/>
            <person name="Lin W."/>
            <person name="Li S."/>
            <person name="Li H."/>
            <person name="Zhou J."/>
            <person name="Ni P."/>
            <person name="Dong W."/>
            <person name="Hu S."/>
            <person name="Zeng C."/>
            <person name="Zhang J."/>
            <person name="Zhang Y."/>
            <person name="Li R."/>
            <person name="Xu Z."/>
            <person name="Li S."/>
            <person name="Li X."/>
            <person name="Zheng H."/>
            <person name="Cong L."/>
            <person name="Lin L."/>
            <person name="Yin J."/>
            <person name="Geng J."/>
            <person name="Li G."/>
            <person name="Shi J."/>
            <person name="Liu J."/>
            <person name="Lv H."/>
            <person name="Li J."/>
            <person name="Wang J."/>
            <person name="Deng Y."/>
            <person name="Ran L."/>
            <person name="Shi X."/>
            <person name="Wang X."/>
            <person name="Wu Q."/>
            <person name="Li C."/>
            <person name="Ren X."/>
            <person name="Wang J."/>
            <person name="Wang X."/>
            <person name="Li D."/>
            <person name="Liu D."/>
            <person name="Zhang X."/>
            <person name="Ji Z."/>
            <person name="Zhao W."/>
            <person name="Sun Y."/>
            <person name="Zhang Z."/>
            <person name="Bao J."/>
            <person name="Han Y."/>
            <person name="Dong L."/>
            <person name="Ji J."/>
            <person name="Chen P."/>
            <person name="Wu S."/>
            <person name="Liu J."/>
            <person name="Xiao Y."/>
            <person name="Bu D."/>
            <person name="Tan J."/>
            <person name="Yang L."/>
            <person name="Ye C."/>
            <person name="Zhang J."/>
            <person name="Xu J."/>
            <person name="Zhou Y."/>
            <person name="Yu Y."/>
            <person name="Zhang B."/>
            <person name="Zhuang S."/>
            <person name="Wei H."/>
            <person name="Liu B."/>
            <person name="Lei M."/>
            <person name="Yu H."/>
            <person name="Li Y."/>
            <person name="Xu H."/>
            <person name="Wei S."/>
            <person name="He X."/>
            <person name="Fang L."/>
            <person name="Zhang Z."/>
            <person name="Zhang Y."/>
            <person name="Huang X."/>
            <person name="Su Z."/>
            <person name="Tong W."/>
            <person name="Li J."/>
            <person name="Tong Z."/>
            <person name="Li S."/>
            <person name="Ye J."/>
            <person name="Wang L."/>
            <person name="Fang L."/>
            <person name="Lei T."/>
            <person name="Chen C."/>
            <person name="Chen H."/>
            <person name="Xu Z."/>
            <person name="Li H."/>
            <person name="Huang H."/>
            <person name="Zhang F."/>
            <person name="Xu H."/>
            <person name="Li N."/>
            <person name="Zhao C."/>
            <person name="Li S."/>
            <person name="Dong L."/>
            <person name="Huang Y."/>
            <person name="Li L."/>
            <person name="Xi Y."/>
            <person name="Qi Q."/>
            <person name="Li W."/>
            <person name="Zhang B."/>
            <person name="Hu W."/>
            <person name="Zhang Y."/>
            <person name="Tian X."/>
            <person name="Jiao Y."/>
            <person name="Liang X."/>
            <person name="Jin J."/>
            <person name="Gao L."/>
            <person name="Zheng W."/>
            <person name="Hao B."/>
            <person name="Liu S."/>
            <person name="Wang W."/>
            <person name="Yuan L."/>
            <person name="Cao M."/>
            <person name="McDermott J."/>
            <person name="Samudrala R."/>
            <person name="Wang J."/>
            <person name="Wong G.K."/>
            <person name="Yang H."/>
        </authorList>
    </citation>
    <scope>NUCLEOTIDE SEQUENCE [LARGE SCALE GENOMIC DNA]</scope>
</reference>
<dbReference type="UniPathway" id="UPA00035">
    <property type="reaction ID" value="UER00043"/>
</dbReference>
<evidence type="ECO:0000259" key="12">
    <source>
        <dbReference type="Pfam" id="PF00218"/>
    </source>
</evidence>
<comment type="similarity">
    <text evidence="4">Belongs to the CAF1 family.</text>
</comment>
<dbReference type="InterPro" id="IPR045186">
    <property type="entry name" value="Indole-3-glycerol_P_synth"/>
</dbReference>
<dbReference type="Gene3D" id="3.20.20.70">
    <property type="entry name" value="Aldolase class I"/>
    <property type="match status" value="1"/>
</dbReference>
<dbReference type="CDD" id="cd00331">
    <property type="entry name" value="IGPS"/>
    <property type="match status" value="1"/>
</dbReference>
<evidence type="ECO:0000256" key="11">
    <source>
        <dbReference type="SAM" id="MobiDB-lite"/>
    </source>
</evidence>
<dbReference type="SUPFAM" id="SSF53098">
    <property type="entry name" value="Ribonuclease H-like"/>
    <property type="match status" value="1"/>
</dbReference>
<comment type="catalytic activity">
    <reaction evidence="1">
        <text>1-(2-carboxyphenylamino)-1-deoxy-D-ribulose 5-phosphate + H(+) = (1S,2R)-1-C-(indol-3-yl)glycerol 3-phosphate + CO2 + H2O</text>
        <dbReference type="Rhea" id="RHEA:23476"/>
        <dbReference type="ChEBI" id="CHEBI:15377"/>
        <dbReference type="ChEBI" id="CHEBI:15378"/>
        <dbReference type="ChEBI" id="CHEBI:16526"/>
        <dbReference type="ChEBI" id="CHEBI:58613"/>
        <dbReference type="ChEBI" id="CHEBI:58866"/>
        <dbReference type="EC" id="4.1.1.48"/>
    </reaction>
</comment>